<dbReference type="RefSeq" id="WP_191617135.1">
    <property type="nucleotide sequence ID" value="NZ_JACYFG010000032.1"/>
</dbReference>
<gene>
    <name evidence="4" type="ORF">IEN85_10995</name>
</gene>
<proteinExistence type="predicted"/>
<dbReference type="SMART" id="SM00331">
    <property type="entry name" value="PP2C_SIG"/>
    <property type="match status" value="1"/>
</dbReference>
<accession>A0A927IHB9</accession>
<dbReference type="InterPro" id="IPR013656">
    <property type="entry name" value="PAS_4"/>
</dbReference>
<dbReference type="PANTHER" id="PTHR43156:SF2">
    <property type="entry name" value="STAGE II SPORULATION PROTEIN E"/>
    <property type="match status" value="1"/>
</dbReference>
<dbReference type="AlphaFoldDB" id="A0A927IHB9"/>
<evidence type="ECO:0000313" key="4">
    <source>
        <dbReference type="EMBL" id="MBD5780016.1"/>
    </source>
</evidence>
<dbReference type="SUPFAM" id="SSF81606">
    <property type="entry name" value="PP2C-like"/>
    <property type="match status" value="1"/>
</dbReference>
<dbReference type="EMBL" id="JACYFG010000032">
    <property type="protein sequence ID" value="MBD5780016.1"/>
    <property type="molecule type" value="Genomic_DNA"/>
</dbReference>
<feature type="domain" description="PAC" evidence="3">
    <location>
        <begin position="213"/>
        <end position="265"/>
    </location>
</feature>
<evidence type="ECO:0000256" key="1">
    <source>
        <dbReference type="ARBA" id="ARBA00022801"/>
    </source>
</evidence>
<sequence>MNVLKVDCDPQVADWLSQRYPNLQQGSAESDLPISGYSGDVDIIIVGHSCPNPVSLAKAISNWPSAPPTVFLSTREALDSLEERMQYSPGVGKNIAVCEFEESAFLIQLDHAIETGRMRQKLGIASHDKHAAINSNVSPSWLLQLLLKYLPEYIYFKDREGRFLAISDYLAIRCGLDNPNQAIGLTDFDLFDNEHADEAAADEADLVAGKIDRVEKEEYVTWEGNKIWVQSLKLPMKSRSGYTMGSFGISRDITAKKLMAEQIERQHKQFEDELKLARTLQESLLTKGTSQFKTPDGIDQLNFDARHIASSQLSGDFYSVLRTSKGNAAIFLADVMGHGAQAAMVTAMLYAAVNEIAHHAHEPARFMQEINMKLYSWLSEKGHVFFATGILCYFDFDKQTCRICQNGGSHLLLSSQASPDIPVNPALGLIPQGTFTCKELEYRSNDRFLFFTDGILEAQNETGEIFGIDRLKDTFQQLVSANDNEILDTIIAQLQAFTRKTAEEDDICLLSTHMLTSPASALANGSEKGTEADHS</sequence>
<dbReference type="InterPro" id="IPR000014">
    <property type="entry name" value="PAS"/>
</dbReference>
<dbReference type="InterPro" id="IPR035965">
    <property type="entry name" value="PAS-like_dom_sf"/>
</dbReference>
<evidence type="ECO:0000313" key="5">
    <source>
        <dbReference type="Proteomes" id="UP000622317"/>
    </source>
</evidence>
<dbReference type="InterPro" id="IPR052016">
    <property type="entry name" value="Bact_Sigma-Reg"/>
</dbReference>
<evidence type="ECO:0000259" key="3">
    <source>
        <dbReference type="PROSITE" id="PS50113"/>
    </source>
</evidence>
<organism evidence="4 5">
    <name type="scientific">Pelagicoccus enzymogenes</name>
    <dbReference type="NCBI Taxonomy" id="2773457"/>
    <lineage>
        <taxon>Bacteria</taxon>
        <taxon>Pseudomonadati</taxon>
        <taxon>Verrucomicrobiota</taxon>
        <taxon>Opitutia</taxon>
        <taxon>Puniceicoccales</taxon>
        <taxon>Pelagicoccaceae</taxon>
        <taxon>Pelagicoccus</taxon>
    </lineage>
</organism>
<dbReference type="Pfam" id="PF08448">
    <property type="entry name" value="PAS_4"/>
    <property type="match status" value="1"/>
</dbReference>
<feature type="coiled-coil region" evidence="2">
    <location>
        <begin position="253"/>
        <end position="280"/>
    </location>
</feature>
<dbReference type="InterPro" id="IPR001932">
    <property type="entry name" value="PPM-type_phosphatase-like_dom"/>
</dbReference>
<dbReference type="Gene3D" id="3.30.450.20">
    <property type="entry name" value="PAS domain"/>
    <property type="match status" value="1"/>
</dbReference>
<keyword evidence="2" id="KW-0175">Coiled coil</keyword>
<dbReference type="PROSITE" id="PS50113">
    <property type="entry name" value="PAC"/>
    <property type="match status" value="1"/>
</dbReference>
<dbReference type="InterPro" id="IPR036457">
    <property type="entry name" value="PPM-type-like_dom_sf"/>
</dbReference>
<dbReference type="NCBIfam" id="TIGR00229">
    <property type="entry name" value="sensory_box"/>
    <property type="match status" value="1"/>
</dbReference>
<dbReference type="SUPFAM" id="SSF55785">
    <property type="entry name" value="PYP-like sensor domain (PAS domain)"/>
    <property type="match status" value="1"/>
</dbReference>
<dbReference type="GO" id="GO:0016791">
    <property type="term" value="F:phosphatase activity"/>
    <property type="evidence" value="ECO:0007669"/>
    <property type="project" value="TreeGrafter"/>
</dbReference>
<evidence type="ECO:0000256" key="2">
    <source>
        <dbReference type="SAM" id="Coils"/>
    </source>
</evidence>
<dbReference type="PANTHER" id="PTHR43156">
    <property type="entry name" value="STAGE II SPORULATION PROTEIN E-RELATED"/>
    <property type="match status" value="1"/>
</dbReference>
<reference evidence="4" key="1">
    <citation type="submission" date="2020-09" db="EMBL/GenBank/DDBJ databases">
        <title>Pelagicoccus enzymogenes sp. nov. with an EPS production, isolated from marine sediment.</title>
        <authorList>
            <person name="Feng X."/>
        </authorList>
    </citation>
    <scope>NUCLEOTIDE SEQUENCE</scope>
    <source>
        <strain evidence="4">NFK12</strain>
    </source>
</reference>
<dbReference type="Proteomes" id="UP000622317">
    <property type="component" value="Unassembled WGS sequence"/>
</dbReference>
<keyword evidence="5" id="KW-1185">Reference proteome</keyword>
<comment type="caution">
    <text evidence="4">The sequence shown here is derived from an EMBL/GenBank/DDBJ whole genome shotgun (WGS) entry which is preliminary data.</text>
</comment>
<protein>
    <submittedName>
        <fullName evidence="4">SpoIIE family protein phosphatase</fullName>
    </submittedName>
</protein>
<dbReference type="Gene3D" id="3.60.40.10">
    <property type="entry name" value="PPM-type phosphatase domain"/>
    <property type="match status" value="1"/>
</dbReference>
<keyword evidence="1" id="KW-0378">Hydrolase</keyword>
<dbReference type="Pfam" id="PF07228">
    <property type="entry name" value="SpoIIE"/>
    <property type="match status" value="1"/>
</dbReference>
<dbReference type="InterPro" id="IPR000700">
    <property type="entry name" value="PAS-assoc_C"/>
</dbReference>
<name>A0A927IHB9_9BACT</name>